<keyword evidence="6 8" id="KW-0067">ATP-binding</keyword>
<dbReference type="SUPFAM" id="SSF52402">
    <property type="entry name" value="Adenine nucleotide alpha hydrolases-like"/>
    <property type="match status" value="1"/>
</dbReference>
<dbReference type="eggNOG" id="COG0037">
    <property type="taxonomic scope" value="Bacteria"/>
</dbReference>
<dbReference type="PATRIC" id="fig|1178482.3.peg.2888"/>
<dbReference type="HAMAP" id="MF_01161">
    <property type="entry name" value="tRNA_Ile_lys_synt"/>
    <property type="match status" value="1"/>
</dbReference>
<dbReference type="Gene3D" id="3.40.50.620">
    <property type="entry name" value="HUPs"/>
    <property type="match status" value="1"/>
</dbReference>
<dbReference type="Pfam" id="PF09179">
    <property type="entry name" value="TilS"/>
    <property type="match status" value="1"/>
</dbReference>
<evidence type="ECO:0000313" key="10">
    <source>
        <dbReference type="EMBL" id="ERL49793.1"/>
    </source>
</evidence>
<dbReference type="Pfam" id="PF01171">
    <property type="entry name" value="ATP_bind_3"/>
    <property type="match status" value="1"/>
</dbReference>
<dbReference type="NCBIfam" id="TIGR02432">
    <property type="entry name" value="lysidine_TilS_N"/>
    <property type="match status" value="1"/>
</dbReference>
<dbReference type="InterPro" id="IPR014729">
    <property type="entry name" value="Rossmann-like_a/b/a_fold"/>
</dbReference>
<dbReference type="SUPFAM" id="SSF56037">
    <property type="entry name" value="PheT/TilS domain"/>
    <property type="match status" value="1"/>
</dbReference>
<dbReference type="InterPro" id="IPR012796">
    <property type="entry name" value="Lysidine-tRNA-synth_C"/>
</dbReference>
<comment type="subcellular location">
    <subcellularLocation>
        <location evidence="1 8">Cytoplasm</location>
    </subcellularLocation>
</comment>
<dbReference type="PANTHER" id="PTHR43033">
    <property type="entry name" value="TRNA(ILE)-LYSIDINE SYNTHASE-RELATED"/>
    <property type="match status" value="1"/>
</dbReference>
<dbReference type="STRING" id="1178482.AR456_02895"/>
<dbReference type="CDD" id="cd01992">
    <property type="entry name" value="TilS_N"/>
    <property type="match status" value="1"/>
</dbReference>
<dbReference type="EMBL" id="AVBC01000039">
    <property type="protein sequence ID" value="ERL49793.1"/>
    <property type="molecule type" value="Genomic_DNA"/>
</dbReference>
<dbReference type="GO" id="GO:0005737">
    <property type="term" value="C:cytoplasm"/>
    <property type="evidence" value="ECO:0007669"/>
    <property type="project" value="UniProtKB-SubCell"/>
</dbReference>
<dbReference type="SUPFAM" id="SSF82829">
    <property type="entry name" value="MesJ substrate recognition domain-like"/>
    <property type="match status" value="1"/>
</dbReference>
<evidence type="ECO:0000313" key="11">
    <source>
        <dbReference type="Proteomes" id="UP000019113"/>
    </source>
</evidence>
<dbReference type="Proteomes" id="UP000019113">
    <property type="component" value="Unassembled WGS sequence"/>
</dbReference>
<evidence type="ECO:0000256" key="8">
    <source>
        <dbReference type="HAMAP-Rule" id="MF_01161"/>
    </source>
</evidence>
<dbReference type="InterPro" id="IPR011063">
    <property type="entry name" value="TilS/TtcA_N"/>
</dbReference>
<sequence length="433" mass="47994">MTLALHIDRALAQTVPGRAVWVALSGGLDSSLLLALAVAACRRHPRPLYALHVDHGLQPAAADFEHHCRRLCSQLGVPLFVERVHVDAASGHGIEGAARKARYMAFQQTISAGDTLWLAQHRDDQAETFLLAALRGSGTGGLAAMPMARELSGIHLQRPLLKVSRAELEEVAQGMGLEWQEDPSNAEVVFDRNYLRHRVLPQLQERWPQATAALARSAQWMGEADSLLTELAAEELHRLGGLPAELPLERLMLLTPSRQRLLIRFCARQLGLPTPPAARLATLLDQLSARQDAQVRVSWSGAEARCWRGVLWLMSDEVQSFDTALEWDGSSMLETRWGRHPLALSLPGEEPVGKLALRPRQGGESLRLPQRGRRDLKRLLQELGVPTWRRQGIAVVWRGELAIAALDMIEGRWLVVAEGWQSRGPWWPSAGDL</sequence>
<dbReference type="OrthoDB" id="9807403at2"/>
<evidence type="ECO:0000256" key="2">
    <source>
        <dbReference type="ARBA" id="ARBA00022490"/>
    </source>
</evidence>
<dbReference type="GO" id="GO:0032267">
    <property type="term" value="F:tRNA(Ile)-lysidine synthase activity"/>
    <property type="evidence" value="ECO:0007669"/>
    <property type="project" value="UniProtKB-EC"/>
</dbReference>
<dbReference type="InterPro" id="IPR012094">
    <property type="entry name" value="tRNA_Ile_lys_synt"/>
</dbReference>
<dbReference type="SMART" id="SM00977">
    <property type="entry name" value="TilS_C"/>
    <property type="match status" value="1"/>
</dbReference>
<comment type="catalytic activity">
    <reaction evidence="7 8">
        <text>cytidine(34) in tRNA(Ile2) + L-lysine + ATP = lysidine(34) in tRNA(Ile2) + AMP + diphosphate + H(+)</text>
        <dbReference type="Rhea" id="RHEA:43744"/>
        <dbReference type="Rhea" id="RHEA-COMP:10625"/>
        <dbReference type="Rhea" id="RHEA-COMP:10670"/>
        <dbReference type="ChEBI" id="CHEBI:15378"/>
        <dbReference type="ChEBI" id="CHEBI:30616"/>
        <dbReference type="ChEBI" id="CHEBI:32551"/>
        <dbReference type="ChEBI" id="CHEBI:33019"/>
        <dbReference type="ChEBI" id="CHEBI:82748"/>
        <dbReference type="ChEBI" id="CHEBI:83665"/>
        <dbReference type="ChEBI" id="CHEBI:456215"/>
        <dbReference type="EC" id="6.3.4.19"/>
    </reaction>
</comment>
<comment type="function">
    <text evidence="8">Ligates lysine onto the cytidine present at position 34 of the AUA codon-specific tRNA(Ile) that contains the anticodon CAU, in an ATP-dependent manner. Cytidine is converted to lysidine, thus changing the amino acid specificity of the tRNA from methionine to isoleucine.</text>
</comment>
<comment type="domain">
    <text evidence="8">The N-terminal region contains the highly conserved SGGXDS motif, predicted to be a P-loop motif involved in ATP binding.</text>
</comment>
<keyword evidence="2 8" id="KW-0963">Cytoplasm</keyword>
<keyword evidence="3 8" id="KW-0436">Ligase</keyword>
<feature type="domain" description="Lysidine-tRNA(Ile) synthetase C-terminal" evidence="9">
    <location>
        <begin position="355"/>
        <end position="416"/>
    </location>
</feature>
<protein>
    <recommendedName>
        <fullName evidence="8">tRNA(Ile)-lysidine synthase</fullName>
        <ecNumber evidence="8">6.3.4.19</ecNumber>
    </recommendedName>
    <alternativeName>
        <fullName evidence="8">tRNA(Ile)-2-lysyl-cytidine synthase</fullName>
    </alternativeName>
    <alternativeName>
        <fullName evidence="8">tRNA(Ile)-lysidine synthetase</fullName>
    </alternativeName>
</protein>
<evidence type="ECO:0000256" key="7">
    <source>
        <dbReference type="ARBA" id="ARBA00048539"/>
    </source>
</evidence>
<evidence type="ECO:0000259" key="9">
    <source>
        <dbReference type="SMART" id="SM00977"/>
    </source>
</evidence>
<keyword evidence="4 8" id="KW-0819">tRNA processing</keyword>
<organism evidence="10 11">
    <name type="scientific">Halomonas huangheensis</name>
    <dbReference type="NCBI Taxonomy" id="1178482"/>
    <lineage>
        <taxon>Bacteria</taxon>
        <taxon>Pseudomonadati</taxon>
        <taxon>Pseudomonadota</taxon>
        <taxon>Gammaproteobacteria</taxon>
        <taxon>Oceanospirillales</taxon>
        <taxon>Halomonadaceae</taxon>
        <taxon>Halomonas</taxon>
    </lineage>
</organism>
<name>W1N2R2_9GAMM</name>
<keyword evidence="11" id="KW-1185">Reference proteome</keyword>
<dbReference type="KEGG" id="hhu:AR456_02895"/>
<evidence type="ECO:0000256" key="5">
    <source>
        <dbReference type="ARBA" id="ARBA00022741"/>
    </source>
</evidence>
<dbReference type="InterPro" id="IPR015262">
    <property type="entry name" value="tRNA_Ile_lys_synt_subst-bd"/>
</dbReference>
<dbReference type="AlphaFoldDB" id="W1N2R2"/>
<evidence type="ECO:0000256" key="3">
    <source>
        <dbReference type="ARBA" id="ARBA00022598"/>
    </source>
</evidence>
<feature type="binding site" evidence="8">
    <location>
        <begin position="25"/>
        <end position="30"/>
    </location>
    <ligand>
        <name>ATP</name>
        <dbReference type="ChEBI" id="CHEBI:30616"/>
    </ligand>
</feature>
<dbReference type="GO" id="GO:0005524">
    <property type="term" value="F:ATP binding"/>
    <property type="evidence" value="ECO:0007669"/>
    <property type="project" value="UniProtKB-UniRule"/>
</dbReference>
<gene>
    <name evidence="8" type="primary">tilS</name>
    <name evidence="10" type="ORF">BJB45_01350</name>
</gene>
<dbReference type="GO" id="GO:0006400">
    <property type="term" value="P:tRNA modification"/>
    <property type="evidence" value="ECO:0007669"/>
    <property type="project" value="UniProtKB-UniRule"/>
</dbReference>
<evidence type="ECO:0000256" key="6">
    <source>
        <dbReference type="ARBA" id="ARBA00022840"/>
    </source>
</evidence>
<keyword evidence="5 8" id="KW-0547">Nucleotide-binding</keyword>
<dbReference type="RefSeq" id="WP_021819840.1">
    <property type="nucleotide sequence ID" value="NZ_AVBC01000039.1"/>
</dbReference>
<accession>W1N2R2</accession>
<evidence type="ECO:0000256" key="4">
    <source>
        <dbReference type="ARBA" id="ARBA00022694"/>
    </source>
</evidence>
<dbReference type="Gene3D" id="1.20.59.20">
    <property type="match status" value="1"/>
</dbReference>
<comment type="caution">
    <text evidence="10">The sequence shown here is derived from an EMBL/GenBank/DDBJ whole genome shotgun (WGS) entry which is preliminary data.</text>
</comment>
<dbReference type="InterPro" id="IPR012795">
    <property type="entry name" value="tRNA_Ile_lys_synt_N"/>
</dbReference>
<dbReference type="NCBIfam" id="TIGR02433">
    <property type="entry name" value="lysidine_TilS_C"/>
    <property type="match status" value="1"/>
</dbReference>
<evidence type="ECO:0000256" key="1">
    <source>
        <dbReference type="ARBA" id="ARBA00004496"/>
    </source>
</evidence>
<comment type="similarity">
    <text evidence="8">Belongs to the tRNA(Ile)-lysidine synthase family.</text>
</comment>
<reference evidence="10 11" key="1">
    <citation type="submission" date="2013-08" db="EMBL/GenBank/DDBJ databases">
        <title>draft genome of Halomonas huanghegensis, strain BJGMM-B45T.</title>
        <authorList>
            <person name="Miao C."/>
            <person name="Wan Y."/>
            <person name="Jin W."/>
        </authorList>
    </citation>
    <scope>NUCLEOTIDE SEQUENCE [LARGE SCALE GENOMIC DNA]</scope>
    <source>
        <strain evidence="10 11">BJGMM-B45</strain>
    </source>
</reference>
<dbReference type="PANTHER" id="PTHR43033:SF1">
    <property type="entry name" value="TRNA(ILE)-LYSIDINE SYNTHASE-RELATED"/>
    <property type="match status" value="1"/>
</dbReference>
<dbReference type="EC" id="6.3.4.19" evidence="8"/>
<dbReference type="Pfam" id="PF11734">
    <property type="entry name" value="TilS_C"/>
    <property type="match status" value="1"/>
</dbReference>
<proteinExistence type="inferred from homology"/>